<feature type="active site" description="Proton acceptor" evidence="4">
    <location>
        <position position="306"/>
    </location>
</feature>
<name>A0A139IC41_9PEZI</name>
<dbReference type="Pfam" id="PF08100">
    <property type="entry name" value="Dimerisation"/>
    <property type="match status" value="1"/>
</dbReference>
<dbReference type="Pfam" id="PF00891">
    <property type="entry name" value="Methyltransf_2"/>
    <property type="match status" value="1"/>
</dbReference>
<sequence length="398" mass="44921">MDEVGAQQLRQLVKDVSDAVEARIRGETGAVERIRRSTQKVQAAGMGPFEYWGAQLGQPLENVCLIMAQEIGVLPCINESAGDITANEIASGLHSDALLVARLMRVLTSAGIGEETAPNTYRSNAISMIAATPGGKAGVKIMNELLFPVAAKLVPYMREHGFKQFPVRPKEMDPTQYTFNGKMMFEYFKENPEIKQWFDTLMAENRKGNKPWYTIYPFAEELGALCRSDPTRVSLVDVGGNRGADILEFHKTYPDFPGRLVLQDLPETIAQIDQSAMEGIELQAYDFFTPQPIPKARAYFWRWIVHDWDDDNTRKFLSNTVKVMDQDSRLLLEEFVLPDTGCDAKTSHLDILMMLYHSGLERTLSQWHSLMESCGLRIVKVWTRPDTDSSVLECMLQK</sequence>
<dbReference type="Gene3D" id="1.10.10.10">
    <property type="entry name" value="Winged helix-like DNA-binding domain superfamily/Winged helix DNA-binding domain"/>
    <property type="match status" value="1"/>
</dbReference>
<dbReference type="PANTHER" id="PTHR43712:SF11">
    <property type="entry name" value="O-METHYLTRANSFERASE (AFU_ORTHOLOGUE AFUA_2G17820)-RELATED"/>
    <property type="match status" value="1"/>
</dbReference>
<dbReference type="InterPro" id="IPR036388">
    <property type="entry name" value="WH-like_DNA-bd_sf"/>
</dbReference>
<dbReference type="InterPro" id="IPR012967">
    <property type="entry name" value="COMT_dimerisation"/>
</dbReference>
<dbReference type="PANTHER" id="PTHR43712">
    <property type="entry name" value="PUTATIVE (AFU_ORTHOLOGUE AFUA_4G14580)-RELATED"/>
    <property type="match status" value="1"/>
</dbReference>
<dbReference type="GO" id="GO:0008171">
    <property type="term" value="F:O-methyltransferase activity"/>
    <property type="evidence" value="ECO:0007669"/>
    <property type="project" value="InterPro"/>
</dbReference>
<evidence type="ECO:0000313" key="8">
    <source>
        <dbReference type="Proteomes" id="UP000073492"/>
    </source>
</evidence>
<dbReference type="EMBL" id="LFZO01000158">
    <property type="protein sequence ID" value="KXT12259.1"/>
    <property type="molecule type" value="Genomic_DNA"/>
</dbReference>
<dbReference type="OrthoDB" id="2410195at2759"/>
<evidence type="ECO:0000259" key="5">
    <source>
        <dbReference type="Pfam" id="PF00891"/>
    </source>
</evidence>
<dbReference type="SUPFAM" id="SSF53335">
    <property type="entry name" value="S-adenosyl-L-methionine-dependent methyltransferases"/>
    <property type="match status" value="1"/>
</dbReference>
<evidence type="ECO:0000256" key="4">
    <source>
        <dbReference type="PIRSR" id="PIRSR005739-1"/>
    </source>
</evidence>
<gene>
    <name evidence="7" type="ORF">AC579_2048</name>
</gene>
<dbReference type="AlphaFoldDB" id="A0A139IC41"/>
<evidence type="ECO:0000259" key="6">
    <source>
        <dbReference type="Pfam" id="PF08100"/>
    </source>
</evidence>
<dbReference type="Gene3D" id="3.40.50.150">
    <property type="entry name" value="Vaccinia Virus protein VP39"/>
    <property type="match status" value="1"/>
</dbReference>
<organism evidence="7 8">
    <name type="scientific">Pseudocercospora musae</name>
    <dbReference type="NCBI Taxonomy" id="113226"/>
    <lineage>
        <taxon>Eukaryota</taxon>
        <taxon>Fungi</taxon>
        <taxon>Dikarya</taxon>
        <taxon>Ascomycota</taxon>
        <taxon>Pezizomycotina</taxon>
        <taxon>Dothideomycetes</taxon>
        <taxon>Dothideomycetidae</taxon>
        <taxon>Mycosphaerellales</taxon>
        <taxon>Mycosphaerellaceae</taxon>
        <taxon>Pseudocercospora</taxon>
    </lineage>
</organism>
<feature type="domain" description="O-methyltransferase C-terminal" evidence="5">
    <location>
        <begin position="233"/>
        <end position="376"/>
    </location>
</feature>
<protein>
    <submittedName>
        <fullName evidence="7">Uncharacterized protein</fullName>
    </submittedName>
</protein>
<dbReference type="GO" id="GO:0032259">
    <property type="term" value="P:methylation"/>
    <property type="evidence" value="ECO:0007669"/>
    <property type="project" value="UniProtKB-KW"/>
</dbReference>
<accession>A0A139IC41</accession>
<dbReference type="STRING" id="113226.A0A139IC41"/>
<feature type="domain" description="O-methyltransferase dimerisation" evidence="6">
    <location>
        <begin position="64"/>
        <end position="127"/>
    </location>
</feature>
<keyword evidence="8" id="KW-1185">Reference proteome</keyword>
<evidence type="ECO:0000256" key="2">
    <source>
        <dbReference type="ARBA" id="ARBA00022679"/>
    </source>
</evidence>
<dbReference type="InterPro" id="IPR029063">
    <property type="entry name" value="SAM-dependent_MTases_sf"/>
</dbReference>
<keyword evidence="2" id="KW-0808">Transferase</keyword>
<evidence type="ECO:0000313" key="7">
    <source>
        <dbReference type="EMBL" id="KXT12259.1"/>
    </source>
</evidence>
<dbReference type="InterPro" id="IPR036390">
    <property type="entry name" value="WH_DNA-bd_sf"/>
</dbReference>
<dbReference type="Proteomes" id="UP000073492">
    <property type="component" value="Unassembled WGS sequence"/>
</dbReference>
<dbReference type="SUPFAM" id="SSF46785">
    <property type="entry name" value="Winged helix' DNA-binding domain"/>
    <property type="match status" value="1"/>
</dbReference>
<reference evidence="7 8" key="1">
    <citation type="submission" date="2015-07" db="EMBL/GenBank/DDBJ databases">
        <title>Comparative genomics of the Sigatoka disease complex on banana suggests a link between parallel evolutionary changes in Pseudocercospora fijiensis and Pseudocercospora eumusae and increased virulence on the banana host.</title>
        <authorList>
            <person name="Chang T.-C."/>
            <person name="Salvucci A."/>
            <person name="Crous P.W."/>
            <person name="Stergiopoulos I."/>
        </authorList>
    </citation>
    <scope>NUCLEOTIDE SEQUENCE [LARGE SCALE GENOMIC DNA]</scope>
    <source>
        <strain evidence="7 8">CBS 116634</strain>
    </source>
</reference>
<keyword evidence="3" id="KW-0949">S-adenosyl-L-methionine</keyword>
<evidence type="ECO:0000256" key="3">
    <source>
        <dbReference type="ARBA" id="ARBA00022691"/>
    </source>
</evidence>
<dbReference type="PROSITE" id="PS51683">
    <property type="entry name" value="SAM_OMT_II"/>
    <property type="match status" value="1"/>
</dbReference>
<dbReference type="InterPro" id="IPR001077">
    <property type="entry name" value="COMT_C"/>
</dbReference>
<evidence type="ECO:0000256" key="1">
    <source>
        <dbReference type="ARBA" id="ARBA00022603"/>
    </source>
</evidence>
<dbReference type="InterPro" id="IPR016461">
    <property type="entry name" value="COMT-like"/>
</dbReference>
<dbReference type="GO" id="GO:0046983">
    <property type="term" value="F:protein dimerization activity"/>
    <property type="evidence" value="ECO:0007669"/>
    <property type="project" value="InterPro"/>
</dbReference>
<comment type="caution">
    <text evidence="7">The sequence shown here is derived from an EMBL/GenBank/DDBJ whole genome shotgun (WGS) entry which is preliminary data.</text>
</comment>
<dbReference type="PIRSF" id="PIRSF005739">
    <property type="entry name" value="O-mtase"/>
    <property type="match status" value="1"/>
</dbReference>
<keyword evidence="1" id="KW-0489">Methyltransferase</keyword>
<proteinExistence type="predicted"/>